<keyword evidence="3" id="KW-0677">Repeat</keyword>
<dbReference type="PANTHER" id="PTHR24026:SF126">
    <property type="entry name" value="PROTOCADHERIN FAT 4"/>
    <property type="match status" value="1"/>
</dbReference>
<accession>A0A1I8F7Q5</accession>
<feature type="compositionally biased region" description="Pro residues" evidence="8">
    <location>
        <begin position="356"/>
        <end position="371"/>
    </location>
</feature>
<evidence type="ECO:0000259" key="9">
    <source>
        <dbReference type="PROSITE" id="PS50268"/>
    </source>
</evidence>
<dbReference type="PRINTS" id="PR00205">
    <property type="entry name" value="CADHERIN"/>
</dbReference>
<dbReference type="InterPro" id="IPR020894">
    <property type="entry name" value="Cadherin_CS"/>
</dbReference>
<organism evidence="10 11">
    <name type="scientific">Macrostomum lignano</name>
    <dbReference type="NCBI Taxonomy" id="282301"/>
    <lineage>
        <taxon>Eukaryota</taxon>
        <taxon>Metazoa</taxon>
        <taxon>Spiralia</taxon>
        <taxon>Lophotrochozoa</taxon>
        <taxon>Platyhelminthes</taxon>
        <taxon>Rhabditophora</taxon>
        <taxon>Macrostomorpha</taxon>
        <taxon>Macrostomida</taxon>
        <taxon>Macrostomidae</taxon>
        <taxon>Macrostomum</taxon>
    </lineage>
</organism>
<dbReference type="Gene3D" id="2.60.40.60">
    <property type="entry name" value="Cadherins"/>
    <property type="match status" value="1"/>
</dbReference>
<evidence type="ECO:0000256" key="5">
    <source>
        <dbReference type="ARBA" id="ARBA00022989"/>
    </source>
</evidence>
<keyword evidence="5" id="KW-1133">Transmembrane helix</keyword>
<dbReference type="AlphaFoldDB" id="A0A1I8F7Q5"/>
<dbReference type="PROSITE" id="PS50268">
    <property type="entry name" value="CADHERIN_2"/>
    <property type="match status" value="1"/>
</dbReference>
<keyword evidence="10" id="KW-1185">Reference proteome</keyword>
<feature type="region of interest" description="Disordered" evidence="8">
    <location>
        <begin position="328"/>
        <end position="401"/>
    </location>
</feature>
<dbReference type="SUPFAM" id="SSF49313">
    <property type="entry name" value="Cadherin-like"/>
    <property type="match status" value="1"/>
</dbReference>
<feature type="domain" description="Cadherin" evidence="9">
    <location>
        <begin position="2"/>
        <end position="116"/>
    </location>
</feature>
<comment type="subcellular location">
    <subcellularLocation>
        <location evidence="1">Membrane</location>
    </subcellularLocation>
</comment>
<dbReference type="Proteomes" id="UP000095280">
    <property type="component" value="Unplaced"/>
</dbReference>
<keyword evidence="2" id="KW-0812">Transmembrane</keyword>
<evidence type="ECO:0000256" key="1">
    <source>
        <dbReference type="ARBA" id="ARBA00004370"/>
    </source>
</evidence>
<dbReference type="CDD" id="cd11304">
    <property type="entry name" value="Cadherin_repeat"/>
    <property type="match status" value="1"/>
</dbReference>
<protein>
    <submittedName>
        <fullName evidence="11">Cadherin domain-containing protein</fullName>
    </submittedName>
</protein>
<feature type="compositionally biased region" description="Basic and acidic residues" evidence="8">
    <location>
        <begin position="232"/>
        <end position="241"/>
    </location>
</feature>
<evidence type="ECO:0000256" key="4">
    <source>
        <dbReference type="ARBA" id="ARBA00022837"/>
    </source>
</evidence>
<sequence>ATQTARQLEVSRNCSVGTLGCRIEAADPDSERIRPNPVYPAAPTRSHRRWSDFRVDSQSGSIRTTNAAAGTRERQQTTSFEFGKLTIPTVAVCSRTQVTATVTVRVLDINDNTPEIRFPRQGEPDISSVLEGAASQPVLQVLAVDLDELKMGSCDSSWSGISNKELFDIDPDNGQDQAGLFAELLGPTGSQLAQQQQQHRMRRKTNGRRLGQTPASQKSLAPFLSSGGGVPSREKVSDSRRPTAATFDDTANYVTYGGSRMQRRGPSQTLDTAGGTCQTKSKQTPPPGLVGLPGGSAKPPRRAASYNDLDLAPAGLAALSTGRRLVSASSLSTADGQERLDRLTCSSSSRQQQQQKPPPHPLPWPCLPPVHPAQTACPESGSANLPHHQLPTAEQPRSIDSKHLAIATLKHQGKLYSIPKAS</sequence>
<evidence type="ECO:0000313" key="11">
    <source>
        <dbReference type="WBParaSite" id="maker-unitig_23858-snap-gene-0.2-mRNA-1"/>
    </source>
</evidence>
<dbReference type="WBParaSite" id="maker-unitig_23858-snap-gene-0.2-mRNA-1">
    <property type="protein sequence ID" value="maker-unitig_23858-snap-gene-0.2-mRNA-1"/>
    <property type="gene ID" value="maker-unitig_23858-snap-gene-0.2"/>
</dbReference>
<evidence type="ECO:0000256" key="8">
    <source>
        <dbReference type="SAM" id="MobiDB-lite"/>
    </source>
</evidence>
<feature type="region of interest" description="Disordered" evidence="8">
    <location>
        <begin position="189"/>
        <end position="304"/>
    </location>
</feature>
<evidence type="ECO:0000256" key="6">
    <source>
        <dbReference type="ARBA" id="ARBA00023136"/>
    </source>
</evidence>
<evidence type="ECO:0000256" key="7">
    <source>
        <dbReference type="PROSITE-ProRule" id="PRU00043"/>
    </source>
</evidence>
<reference evidence="11" key="1">
    <citation type="submission" date="2016-11" db="UniProtKB">
        <authorList>
            <consortium name="WormBaseParasite"/>
        </authorList>
    </citation>
    <scope>IDENTIFICATION</scope>
</reference>
<feature type="compositionally biased region" description="Polar residues" evidence="8">
    <location>
        <begin position="265"/>
        <end position="283"/>
    </location>
</feature>
<dbReference type="GO" id="GO:0005886">
    <property type="term" value="C:plasma membrane"/>
    <property type="evidence" value="ECO:0007669"/>
    <property type="project" value="UniProtKB-SubCell"/>
</dbReference>
<dbReference type="InterPro" id="IPR002126">
    <property type="entry name" value="Cadherin-like_dom"/>
</dbReference>
<dbReference type="InterPro" id="IPR015919">
    <property type="entry name" value="Cadherin-like_sf"/>
</dbReference>
<dbReference type="PANTHER" id="PTHR24026">
    <property type="entry name" value="FAT ATYPICAL CADHERIN-RELATED"/>
    <property type="match status" value="1"/>
</dbReference>
<name>A0A1I8F7Q5_9PLAT</name>
<dbReference type="PROSITE" id="PS00232">
    <property type="entry name" value="CADHERIN_1"/>
    <property type="match status" value="1"/>
</dbReference>
<proteinExistence type="predicted"/>
<keyword evidence="4 7" id="KW-0106">Calcium</keyword>
<evidence type="ECO:0000256" key="3">
    <source>
        <dbReference type="ARBA" id="ARBA00022737"/>
    </source>
</evidence>
<evidence type="ECO:0000313" key="10">
    <source>
        <dbReference type="Proteomes" id="UP000095280"/>
    </source>
</evidence>
<evidence type="ECO:0000256" key="2">
    <source>
        <dbReference type="ARBA" id="ARBA00022692"/>
    </source>
</evidence>
<dbReference type="GO" id="GO:0007156">
    <property type="term" value="P:homophilic cell adhesion via plasma membrane adhesion molecules"/>
    <property type="evidence" value="ECO:0007669"/>
    <property type="project" value="InterPro"/>
</dbReference>
<keyword evidence="6" id="KW-0472">Membrane</keyword>
<dbReference type="GO" id="GO:0005509">
    <property type="term" value="F:calcium ion binding"/>
    <property type="evidence" value="ECO:0007669"/>
    <property type="project" value="UniProtKB-UniRule"/>
</dbReference>